<dbReference type="InterPro" id="IPR000587">
    <property type="entry name" value="Creatinase_N"/>
</dbReference>
<dbReference type="GO" id="GO:0046872">
    <property type="term" value="F:metal ion binding"/>
    <property type="evidence" value="ECO:0007669"/>
    <property type="project" value="UniProtKB-KW"/>
</dbReference>
<dbReference type="InterPro" id="IPR036005">
    <property type="entry name" value="Creatinase/aminopeptidase-like"/>
</dbReference>
<evidence type="ECO:0000259" key="6">
    <source>
        <dbReference type="Pfam" id="PF01321"/>
    </source>
</evidence>
<dbReference type="GO" id="GO:0070006">
    <property type="term" value="F:metalloaminopeptidase activity"/>
    <property type="evidence" value="ECO:0007669"/>
    <property type="project" value="InterPro"/>
</dbReference>
<dbReference type="FunFam" id="3.90.230.10:FF:000009">
    <property type="entry name" value="xaa-Pro aminopeptidase 2"/>
    <property type="match status" value="1"/>
</dbReference>
<dbReference type="GO" id="GO:0005737">
    <property type="term" value="C:cytoplasm"/>
    <property type="evidence" value="ECO:0007669"/>
    <property type="project" value="UniProtKB-ARBA"/>
</dbReference>
<keyword evidence="9" id="KW-1185">Reference proteome</keyword>
<dbReference type="AlphaFoldDB" id="A0AA35Y2E5"/>
<feature type="domain" description="Peptidase M24" evidence="5">
    <location>
        <begin position="307"/>
        <end position="519"/>
    </location>
</feature>
<dbReference type="InterPro" id="IPR050422">
    <property type="entry name" value="X-Pro_aminopeptidase_P"/>
</dbReference>
<evidence type="ECO:0000256" key="4">
    <source>
        <dbReference type="SAM" id="MobiDB-lite"/>
    </source>
</evidence>
<evidence type="ECO:0000313" key="8">
    <source>
        <dbReference type="EMBL" id="CAI9119778.1"/>
    </source>
</evidence>
<evidence type="ECO:0000259" key="5">
    <source>
        <dbReference type="Pfam" id="PF00557"/>
    </source>
</evidence>
<comment type="similarity">
    <text evidence="1">Belongs to the peptidase M24B family.</text>
</comment>
<organism evidence="8 9">
    <name type="scientific">Brytella acorum</name>
    <dbReference type="NCBI Taxonomy" id="2959299"/>
    <lineage>
        <taxon>Bacteria</taxon>
        <taxon>Pseudomonadati</taxon>
        <taxon>Pseudomonadota</taxon>
        <taxon>Alphaproteobacteria</taxon>
        <taxon>Acetobacterales</taxon>
        <taxon>Acetobacteraceae</taxon>
        <taxon>Brytella</taxon>
    </lineage>
</organism>
<keyword evidence="8" id="KW-0645">Protease</keyword>
<dbReference type="Gene3D" id="3.40.350.10">
    <property type="entry name" value="Creatinase/prolidase N-terminal domain"/>
    <property type="match status" value="2"/>
</dbReference>
<dbReference type="SUPFAM" id="SSF55920">
    <property type="entry name" value="Creatinase/aminopeptidase"/>
    <property type="match status" value="1"/>
</dbReference>
<feature type="domain" description="Creatinase N-terminal" evidence="6">
    <location>
        <begin position="9"/>
        <end position="127"/>
    </location>
</feature>
<dbReference type="InterPro" id="IPR032416">
    <property type="entry name" value="Peptidase_M24_C"/>
</dbReference>
<evidence type="ECO:0000256" key="3">
    <source>
        <dbReference type="ARBA" id="ARBA00022801"/>
    </source>
</evidence>
<dbReference type="Pfam" id="PF16188">
    <property type="entry name" value="Peptidase_M24_C"/>
    <property type="match status" value="1"/>
</dbReference>
<dbReference type="Proteomes" id="UP001176960">
    <property type="component" value="Unassembled WGS sequence"/>
</dbReference>
<dbReference type="PANTHER" id="PTHR43763:SF6">
    <property type="entry name" value="XAA-PRO AMINOPEPTIDASE 1"/>
    <property type="match status" value="1"/>
</dbReference>
<dbReference type="InterPro" id="IPR029149">
    <property type="entry name" value="Creatin/AminoP/Spt16_N"/>
</dbReference>
<dbReference type="CDD" id="cd01085">
    <property type="entry name" value="APP"/>
    <property type="match status" value="1"/>
</dbReference>
<dbReference type="PANTHER" id="PTHR43763">
    <property type="entry name" value="XAA-PRO AMINOPEPTIDASE 1"/>
    <property type="match status" value="1"/>
</dbReference>
<dbReference type="Pfam" id="PF01321">
    <property type="entry name" value="Creatinase_N"/>
    <property type="match status" value="1"/>
</dbReference>
<keyword evidence="2" id="KW-0479">Metal-binding</keyword>
<dbReference type="InterPro" id="IPR033740">
    <property type="entry name" value="Pept_M24B"/>
</dbReference>
<evidence type="ECO:0000313" key="9">
    <source>
        <dbReference type="Proteomes" id="UP001176960"/>
    </source>
</evidence>
<dbReference type="Pfam" id="PF16189">
    <property type="entry name" value="Creatinase_N_2"/>
    <property type="match status" value="1"/>
</dbReference>
<dbReference type="SUPFAM" id="SSF53092">
    <property type="entry name" value="Creatinase/prolidase N-terminal domain"/>
    <property type="match status" value="1"/>
</dbReference>
<name>A0AA35Y2E5_9PROT</name>
<keyword evidence="3" id="KW-0378">Hydrolase</keyword>
<proteinExistence type="inferred from homology"/>
<feature type="region of interest" description="Disordered" evidence="4">
    <location>
        <begin position="145"/>
        <end position="167"/>
    </location>
</feature>
<dbReference type="Pfam" id="PF00557">
    <property type="entry name" value="Peptidase_M24"/>
    <property type="match status" value="1"/>
</dbReference>
<dbReference type="RefSeq" id="WP_289841535.1">
    <property type="nucleotide sequence ID" value="NZ_CATKSH010000002.1"/>
</dbReference>
<dbReference type="InterPro" id="IPR000994">
    <property type="entry name" value="Pept_M24"/>
</dbReference>
<evidence type="ECO:0000256" key="1">
    <source>
        <dbReference type="ARBA" id="ARBA00008766"/>
    </source>
</evidence>
<dbReference type="EMBL" id="CATKSH010000002">
    <property type="protein sequence ID" value="CAI9119778.1"/>
    <property type="molecule type" value="Genomic_DNA"/>
</dbReference>
<sequence length="589" mass="64251">MTALSFSERLAAVREQLSRRNVDGLVVLRGDEFLGEYVAPYAERLAWLTGFTGSAGMALVLPDRAAVFSDGRYTVQLDEQVDGALWERLHITQIPPQQWLTHHAQGLRIGYDPRLISEAGLTALEGRGFEFVALENNPLDAAWPDQPARPRTPVIFQSPDLSGETSDSKRARLATELRANGENAALVTDPTSVAWLLNIRASDVPYTPVVLAFAILHDNDRAELFVERDRLTAETLASFGDKVTIRTVTELDARLNALSGKTVRVDAQGTALWFIQTLEKADATISRGGDLCVLPKACKNATEQQGARDVHRIDSAALCRFLHFVTTQGVGLRETELAERMDGFRAQSPDYRGESFAAISAAGPNAALPHYRALPGRDRVLTADSIYLIDSGGQYGAGTTDVTRTLWTGPDVAPSAIREAYTRVLKGNIALNQARFPVGTTGHRLDALARQFLWQAGMDYDHGTGHGIGSYLSVHEGPQNISAIARPVALQSGMIVSDEPGYYAVGHYGIRLENLLLVKPASVGAPGRYLEFEVLGFAPFDRNLIDVSLLGDDERSWLDRYHATTLAKIGPLVDLPTRTWLAEVCAPLA</sequence>
<protein>
    <submittedName>
        <fullName evidence="8">Aminopeptidase family protein P</fullName>
    </submittedName>
</protein>
<comment type="caution">
    <text evidence="8">The sequence shown here is derived from an EMBL/GenBank/DDBJ whole genome shotgun (WGS) entry which is preliminary data.</text>
</comment>
<feature type="domain" description="Peptidase M24 C-terminal" evidence="7">
    <location>
        <begin position="529"/>
        <end position="588"/>
    </location>
</feature>
<keyword evidence="8" id="KW-0031">Aminopeptidase</keyword>
<accession>A0AA35Y2E5</accession>
<evidence type="ECO:0000256" key="2">
    <source>
        <dbReference type="ARBA" id="ARBA00022723"/>
    </source>
</evidence>
<dbReference type="Gene3D" id="3.90.230.10">
    <property type="entry name" value="Creatinase/methionine aminopeptidase superfamily"/>
    <property type="match status" value="1"/>
</dbReference>
<reference evidence="8" key="1">
    <citation type="submission" date="2023-03" db="EMBL/GenBank/DDBJ databases">
        <authorList>
            <person name="Cleenwerck I."/>
        </authorList>
    </citation>
    <scope>NUCLEOTIDE SEQUENCE</scope>
    <source>
        <strain evidence="8">LMG 32879</strain>
    </source>
</reference>
<evidence type="ECO:0000259" key="7">
    <source>
        <dbReference type="Pfam" id="PF16188"/>
    </source>
</evidence>
<gene>
    <name evidence="8" type="ORF">LMG32879_000603</name>
</gene>